<dbReference type="AlphaFoldDB" id="A0A6A6S598"/>
<feature type="compositionally biased region" description="Polar residues" evidence="1">
    <location>
        <begin position="311"/>
        <end position="322"/>
    </location>
</feature>
<protein>
    <submittedName>
        <fullName evidence="2">Uncharacterized protein</fullName>
    </submittedName>
</protein>
<feature type="compositionally biased region" description="Polar residues" evidence="1">
    <location>
        <begin position="186"/>
        <end position="200"/>
    </location>
</feature>
<evidence type="ECO:0000256" key="1">
    <source>
        <dbReference type="SAM" id="MobiDB-lite"/>
    </source>
</evidence>
<organism evidence="2 3">
    <name type="scientific">Massarina eburnea CBS 473.64</name>
    <dbReference type="NCBI Taxonomy" id="1395130"/>
    <lineage>
        <taxon>Eukaryota</taxon>
        <taxon>Fungi</taxon>
        <taxon>Dikarya</taxon>
        <taxon>Ascomycota</taxon>
        <taxon>Pezizomycotina</taxon>
        <taxon>Dothideomycetes</taxon>
        <taxon>Pleosporomycetidae</taxon>
        <taxon>Pleosporales</taxon>
        <taxon>Massarineae</taxon>
        <taxon>Massarinaceae</taxon>
        <taxon>Massarina</taxon>
    </lineage>
</organism>
<accession>A0A6A6S598</accession>
<dbReference type="GO" id="GO:0007131">
    <property type="term" value="P:reciprocal meiotic recombination"/>
    <property type="evidence" value="ECO:0007669"/>
    <property type="project" value="InterPro"/>
</dbReference>
<name>A0A6A6S598_9PLEO</name>
<feature type="compositionally biased region" description="Polar residues" evidence="1">
    <location>
        <begin position="248"/>
        <end position="262"/>
    </location>
</feature>
<dbReference type="Pfam" id="PF03525">
    <property type="entry name" value="Meiotic_rec114"/>
    <property type="match status" value="1"/>
</dbReference>
<dbReference type="Proteomes" id="UP000799753">
    <property type="component" value="Unassembled WGS sequence"/>
</dbReference>
<feature type="region of interest" description="Disordered" evidence="1">
    <location>
        <begin position="183"/>
        <end position="203"/>
    </location>
</feature>
<feature type="compositionally biased region" description="Polar residues" evidence="1">
    <location>
        <begin position="370"/>
        <end position="379"/>
    </location>
</feature>
<feature type="compositionally biased region" description="Polar residues" evidence="1">
    <location>
        <begin position="407"/>
        <end position="417"/>
    </location>
</feature>
<reference evidence="2" key="1">
    <citation type="journal article" date="2020" name="Stud. Mycol.">
        <title>101 Dothideomycetes genomes: a test case for predicting lifestyles and emergence of pathogens.</title>
        <authorList>
            <person name="Haridas S."/>
            <person name="Albert R."/>
            <person name="Binder M."/>
            <person name="Bloem J."/>
            <person name="Labutti K."/>
            <person name="Salamov A."/>
            <person name="Andreopoulos B."/>
            <person name="Baker S."/>
            <person name="Barry K."/>
            <person name="Bills G."/>
            <person name="Bluhm B."/>
            <person name="Cannon C."/>
            <person name="Castanera R."/>
            <person name="Culley D."/>
            <person name="Daum C."/>
            <person name="Ezra D."/>
            <person name="Gonzalez J."/>
            <person name="Henrissat B."/>
            <person name="Kuo A."/>
            <person name="Liang C."/>
            <person name="Lipzen A."/>
            <person name="Lutzoni F."/>
            <person name="Magnuson J."/>
            <person name="Mondo S."/>
            <person name="Nolan M."/>
            <person name="Ohm R."/>
            <person name="Pangilinan J."/>
            <person name="Park H.-J."/>
            <person name="Ramirez L."/>
            <person name="Alfaro M."/>
            <person name="Sun H."/>
            <person name="Tritt A."/>
            <person name="Yoshinaga Y."/>
            <person name="Zwiers L.-H."/>
            <person name="Turgeon B."/>
            <person name="Goodwin S."/>
            <person name="Spatafora J."/>
            <person name="Crous P."/>
            <person name="Grigoriev I."/>
        </authorList>
    </citation>
    <scope>NUCLEOTIDE SEQUENCE</scope>
    <source>
        <strain evidence="2">CBS 473.64</strain>
    </source>
</reference>
<sequence length="479" mass="52726">MQRSTTGQMLTFELIRVSSTPDIAPNAPQVFQWSTRRGKDLSLVFDTFRSGKQPSEVLRITQGYQILYDVPLQDFIEKGKRISATLRQHGAEVVGDQLPCSGIAKSPLIGLRYVVPVSGLVRRFQMTFSSSEDYDQAFNHLSQLGLHFSPVKPKASLTRGSSASSQDQAGSISSRFSELANRPFTADNSRPSSLGTQLQEASVARPLSAQPLFSSPLKEHMSLRRPDSAVTTLSVDEFDQYRPLSATRSENSITCARPSTSELPPRRELPFQRTDSPPLSRGSDSGRPTSRSNFNMGPPPPPTYVRPGSGRPNSRATNSPTTELPPLRMPTIVENSLQKKAPVRRGSNAPHQMNAVPVGKENPSFASPPVSRSSTSFGRGSNRPLGAMSDAGQNERSYEAYNPYPTPLNSDTVNSNESRSDDINDTIQGDDSLSKYAMQRDEERKSALNQRMLQYLEDPNFLTLVGDVEISFARIAPRF</sequence>
<feature type="compositionally biased region" description="Polar residues" evidence="1">
    <location>
        <begin position="273"/>
        <end position="295"/>
    </location>
</feature>
<gene>
    <name evidence="2" type="ORF">P280DRAFT_548221</name>
</gene>
<evidence type="ECO:0000313" key="3">
    <source>
        <dbReference type="Proteomes" id="UP000799753"/>
    </source>
</evidence>
<proteinExistence type="predicted"/>
<dbReference type="InterPro" id="IPR004354">
    <property type="entry name" value="Meiotic_Rec114"/>
</dbReference>
<dbReference type="EMBL" id="MU006781">
    <property type="protein sequence ID" value="KAF2642805.1"/>
    <property type="molecule type" value="Genomic_DNA"/>
</dbReference>
<dbReference type="OrthoDB" id="5360255at2759"/>
<keyword evidence="3" id="KW-1185">Reference proteome</keyword>
<feature type="region of interest" description="Disordered" evidence="1">
    <location>
        <begin position="248"/>
        <end position="429"/>
    </location>
</feature>
<evidence type="ECO:0000313" key="2">
    <source>
        <dbReference type="EMBL" id="KAF2642805.1"/>
    </source>
</evidence>